<evidence type="ECO:0000313" key="3">
    <source>
        <dbReference type="Proteomes" id="UP000355283"/>
    </source>
</evidence>
<sequence length="255" mass="28442">MDSTLPLPLPAHPPPILAGIFPPKPIRHHQIQRHEQHHHAEWRWRGGAWDRVVQGEDTGEEVQWAGCLAWTTSRAVLPSYESKQRKRNGRSLRKDLNFCNLQHLSANVSIARPRWSCLLIEGTFAAELDRNCVVTGEVFPFHFVSSFSTYVKEVGGSVPLHGTGDQDDYGQGAEDMDEEDFDDEVEAGGEMDLGEIVAQYLYLNLPPYPTLPGKSLDDIPDEVVFEWGGGEWEEEGGGEGGGGKKKKKKKEAPGW</sequence>
<comment type="caution">
    <text evidence="2">The sequence shown here is derived from an EMBL/GenBank/DDBJ whole genome shotgun (WGS) entry which is preliminary data.</text>
</comment>
<dbReference type="EMBL" id="SDOX01000097">
    <property type="protein sequence ID" value="TFJ82550.1"/>
    <property type="molecule type" value="Genomic_DNA"/>
</dbReference>
<reference evidence="2 3" key="1">
    <citation type="submission" date="2019-01" db="EMBL/GenBank/DDBJ databases">
        <title>Nuclear Genome Assembly of the Microalgal Biofuel strain Nannochloropsis salina CCMP1776.</title>
        <authorList>
            <person name="Hovde B."/>
        </authorList>
    </citation>
    <scope>NUCLEOTIDE SEQUENCE [LARGE SCALE GENOMIC DNA]</scope>
    <source>
        <strain evidence="2 3">CCMP1776</strain>
    </source>
</reference>
<evidence type="ECO:0000313" key="2">
    <source>
        <dbReference type="EMBL" id="TFJ82550.1"/>
    </source>
</evidence>
<evidence type="ECO:0000256" key="1">
    <source>
        <dbReference type="SAM" id="MobiDB-lite"/>
    </source>
</evidence>
<organism evidence="2 3">
    <name type="scientific">Nannochloropsis salina CCMP1776</name>
    <dbReference type="NCBI Taxonomy" id="1027361"/>
    <lineage>
        <taxon>Eukaryota</taxon>
        <taxon>Sar</taxon>
        <taxon>Stramenopiles</taxon>
        <taxon>Ochrophyta</taxon>
        <taxon>Eustigmatophyceae</taxon>
        <taxon>Eustigmatales</taxon>
        <taxon>Monodopsidaceae</taxon>
        <taxon>Microchloropsis</taxon>
        <taxon>Microchloropsis salina</taxon>
    </lineage>
</organism>
<keyword evidence="3" id="KW-1185">Reference proteome</keyword>
<accession>A0A4D9CTP9</accession>
<proteinExistence type="predicted"/>
<gene>
    <name evidence="2" type="ORF">NSK_006134</name>
</gene>
<dbReference type="AlphaFoldDB" id="A0A4D9CTP9"/>
<protein>
    <submittedName>
        <fullName evidence="2">Uncharacterized protein</fullName>
    </submittedName>
</protein>
<dbReference type="Proteomes" id="UP000355283">
    <property type="component" value="Unassembled WGS sequence"/>
</dbReference>
<feature type="compositionally biased region" description="Basic residues" evidence="1">
    <location>
        <begin position="243"/>
        <end position="255"/>
    </location>
</feature>
<feature type="region of interest" description="Disordered" evidence="1">
    <location>
        <begin position="229"/>
        <end position="255"/>
    </location>
</feature>
<name>A0A4D9CTP9_9STRA</name>